<dbReference type="PROSITE" id="PS50977">
    <property type="entry name" value="HTH_TETR_2"/>
    <property type="match status" value="1"/>
</dbReference>
<keyword evidence="3" id="KW-0804">Transcription</keyword>
<reference evidence="6 7" key="1">
    <citation type="submission" date="2018-12" db="EMBL/GenBank/DDBJ databases">
        <title>Bacillus ochoae sp. nov., Paenibacillus whitsoniae sp. nov., Paenibacillus spiritus sp. nov. Isolated from the Mars Exploration Rover during spacecraft assembly.</title>
        <authorList>
            <person name="Seuylemezian A."/>
            <person name="Vaishampayan P."/>
        </authorList>
    </citation>
    <scope>NUCLEOTIDE SEQUENCE [LARGE SCALE GENOMIC DNA]</scope>
    <source>
        <strain evidence="6 7">MER 54</strain>
    </source>
</reference>
<dbReference type="Gene3D" id="1.10.357.10">
    <property type="entry name" value="Tetracycline Repressor, domain 2"/>
    <property type="match status" value="1"/>
</dbReference>
<dbReference type="InterPro" id="IPR050109">
    <property type="entry name" value="HTH-type_TetR-like_transc_reg"/>
</dbReference>
<protein>
    <submittedName>
        <fullName evidence="6">TetR/AcrR family transcriptional regulator</fullName>
    </submittedName>
</protein>
<dbReference type="PRINTS" id="PR00455">
    <property type="entry name" value="HTHTETR"/>
</dbReference>
<feature type="DNA-binding region" description="H-T-H motif" evidence="4">
    <location>
        <begin position="27"/>
        <end position="46"/>
    </location>
</feature>
<dbReference type="PROSITE" id="PS01081">
    <property type="entry name" value="HTH_TETR_1"/>
    <property type="match status" value="1"/>
</dbReference>
<keyword evidence="7" id="KW-1185">Reference proteome</keyword>
<dbReference type="InterPro" id="IPR009057">
    <property type="entry name" value="Homeodomain-like_sf"/>
</dbReference>
<dbReference type="RefSeq" id="WP_126141854.1">
    <property type="nucleotide sequence ID" value="NZ_RXHU01000039.1"/>
</dbReference>
<dbReference type="PANTHER" id="PTHR30055">
    <property type="entry name" value="HTH-TYPE TRANSCRIPTIONAL REGULATOR RUTR"/>
    <property type="match status" value="1"/>
</dbReference>
<name>A0A430JDI2_9BACL</name>
<evidence type="ECO:0000313" key="7">
    <source>
        <dbReference type="Proteomes" id="UP000276128"/>
    </source>
</evidence>
<dbReference type="SUPFAM" id="SSF46689">
    <property type="entry name" value="Homeodomain-like"/>
    <property type="match status" value="1"/>
</dbReference>
<feature type="domain" description="HTH tetR-type" evidence="5">
    <location>
        <begin position="4"/>
        <end position="64"/>
    </location>
</feature>
<accession>A0A430JDI2</accession>
<dbReference type="GO" id="GO:0000976">
    <property type="term" value="F:transcription cis-regulatory region binding"/>
    <property type="evidence" value="ECO:0007669"/>
    <property type="project" value="TreeGrafter"/>
</dbReference>
<keyword evidence="1" id="KW-0805">Transcription regulation</keyword>
<evidence type="ECO:0000256" key="3">
    <source>
        <dbReference type="ARBA" id="ARBA00023163"/>
    </source>
</evidence>
<evidence type="ECO:0000256" key="2">
    <source>
        <dbReference type="ARBA" id="ARBA00023125"/>
    </source>
</evidence>
<evidence type="ECO:0000256" key="4">
    <source>
        <dbReference type="PROSITE-ProRule" id="PRU00335"/>
    </source>
</evidence>
<evidence type="ECO:0000256" key="1">
    <source>
        <dbReference type="ARBA" id="ARBA00023015"/>
    </source>
</evidence>
<gene>
    <name evidence="6" type="ORF">EJQ19_14000</name>
</gene>
<dbReference type="GO" id="GO:0003700">
    <property type="term" value="F:DNA-binding transcription factor activity"/>
    <property type="evidence" value="ECO:0007669"/>
    <property type="project" value="TreeGrafter"/>
</dbReference>
<organism evidence="6 7">
    <name type="scientific">Paenibacillus whitsoniae</name>
    <dbReference type="NCBI Taxonomy" id="2496558"/>
    <lineage>
        <taxon>Bacteria</taxon>
        <taxon>Bacillati</taxon>
        <taxon>Bacillota</taxon>
        <taxon>Bacilli</taxon>
        <taxon>Bacillales</taxon>
        <taxon>Paenibacillaceae</taxon>
        <taxon>Paenibacillus</taxon>
    </lineage>
</organism>
<dbReference type="PANTHER" id="PTHR30055:SF234">
    <property type="entry name" value="HTH-TYPE TRANSCRIPTIONAL REGULATOR BETI"/>
    <property type="match status" value="1"/>
</dbReference>
<evidence type="ECO:0000313" key="6">
    <source>
        <dbReference type="EMBL" id="RTE09078.1"/>
    </source>
</evidence>
<dbReference type="OrthoDB" id="2356263at2"/>
<comment type="caution">
    <text evidence="6">The sequence shown here is derived from an EMBL/GenBank/DDBJ whole genome shotgun (WGS) entry which is preliminary data.</text>
</comment>
<proteinExistence type="predicted"/>
<evidence type="ECO:0000259" key="5">
    <source>
        <dbReference type="PROSITE" id="PS50977"/>
    </source>
</evidence>
<sequence length="171" mass="19307">MGKDDRKQQILEAAIAVFAKQGYYKTTTAHIAQAVGVTQPYVFHFFKSKEALYIAVLEQSVQRIVGIFREVEAPSEQLMIRMGAVFGELIASHRDETLLSMQSFTIGEPVIREKAREGFAQIHRVVQEQFERANIPQASFQASSFIGLGMMTILSEVLELPELSPYYCEKD</sequence>
<keyword evidence="2 4" id="KW-0238">DNA-binding</keyword>
<dbReference type="InterPro" id="IPR001647">
    <property type="entry name" value="HTH_TetR"/>
</dbReference>
<dbReference type="InterPro" id="IPR023772">
    <property type="entry name" value="DNA-bd_HTH_TetR-type_CS"/>
</dbReference>
<dbReference type="Proteomes" id="UP000276128">
    <property type="component" value="Unassembled WGS sequence"/>
</dbReference>
<dbReference type="Pfam" id="PF00440">
    <property type="entry name" value="TetR_N"/>
    <property type="match status" value="1"/>
</dbReference>
<dbReference type="AlphaFoldDB" id="A0A430JDI2"/>
<dbReference type="EMBL" id="RXHU01000039">
    <property type="protein sequence ID" value="RTE09078.1"/>
    <property type="molecule type" value="Genomic_DNA"/>
</dbReference>